<reference evidence="1" key="1">
    <citation type="journal article" date="2015" name="Nature">
        <title>Complex archaea that bridge the gap between prokaryotes and eukaryotes.</title>
        <authorList>
            <person name="Spang A."/>
            <person name="Saw J.H."/>
            <person name="Jorgensen S.L."/>
            <person name="Zaremba-Niedzwiedzka K."/>
            <person name="Martijn J."/>
            <person name="Lind A.E."/>
            <person name="van Eijk R."/>
            <person name="Schleper C."/>
            <person name="Guy L."/>
            <person name="Ettema T.J."/>
        </authorList>
    </citation>
    <scope>NUCLEOTIDE SEQUENCE</scope>
</reference>
<dbReference type="EMBL" id="LAZR01068131">
    <property type="protein sequence ID" value="KKK50218.1"/>
    <property type="molecule type" value="Genomic_DNA"/>
</dbReference>
<proteinExistence type="predicted"/>
<protein>
    <submittedName>
        <fullName evidence="1">Uncharacterized protein</fullName>
    </submittedName>
</protein>
<organism evidence="1">
    <name type="scientific">marine sediment metagenome</name>
    <dbReference type="NCBI Taxonomy" id="412755"/>
    <lineage>
        <taxon>unclassified sequences</taxon>
        <taxon>metagenomes</taxon>
        <taxon>ecological metagenomes</taxon>
    </lineage>
</organism>
<accession>A0A0F8W0T2</accession>
<dbReference type="AlphaFoldDB" id="A0A0F8W0T2"/>
<evidence type="ECO:0000313" key="1">
    <source>
        <dbReference type="EMBL" id="KKK50218.1"/>
    </source>
</evidence>
<sequence length="129" mass="15300">MYFRLGSFVEDLYIYSRKTGSLSFKYGGAHDIKVKLSQIKNSNKFKSKAHVMGHFKVSSKIEKYLNDISFNRLPHEMKDDVDVKQELEWYDSRVELLSMKHFPQPFQESMRNIRKKLYGTLDNTVKVLR</sequence>
<name>A0A0F8W0T2_9ZZZZ</name>
<feature type="non-terminal residue" evidence="1">
    <location>
        <position position="129"/>
    </location>
</feature>
<gene>
    <name evidence="1" type="ORF">LCGC14_3127220</name>
</gene>
<comment type="caution">
    <text evidence="1">The sequence shown here is derived from an EMBL/GenBank/DDBJ whole genome shotgun (WGS) entry which is preliminary data.</text>
</comment>